<feature type="region of interest" description="Disordered" evidence="1">
    <location>
        <begin position="194"/>
        <end position="220"/>
    </location>
</feature>
<dbReference type="EMBL" id="JAHYQA010000006">
    <property type="protein sequence ID" value="MCE9237985.1"/>
    <property type="molecule type" value="Genomic_DNA"/>
</dbReference>
<protein>
    <submittedName>
        <fullName evidence="2">DUF4494 domain-containing protein</fullName>
    </submittedName>
</protein>
<evidence type="ECO:0000313" key="2">
    <source>
        <dbReference type="EMBL" id="MCE9237985.1"/>
    </source>
</evidence>
<organism evidence="2 3">
    <name type="scientific">Bacteroides thetaiotaomicron</name>
    <dbReference type="NCBI Taxonomy" id="818"/>
    <lineage>
        <taxon>Bacteria</taxon>
        <taxon>Pseudomonadati</taxon>
        <taxon>Bacteroidota</taxon>
        <taxon>Bacteroidia</taxon>
        <taxon>Bacteroidales</taxon>
        <taxon>Bacteroidaceae</taxon>
        <taxon>Bacteroides</taxon>
    </lineage>
</organism>
<name>A0AAW4Z5G6_BACT4</name>
<evidence type="ECO:0000256" key="1">
    <source>
        <dbReference type="SAM" id="MobiDB-lite"/>
    </source>
</evidence>
<feature type="compositionally biased region" description="Basic residues" evidence="1">
    <location>
        <begin position="211"/>
        <end position="220"/>
    </location>
</feature>
<dbReference type="Pfam" id="PF14902">
    <property type="entry name" value="DUF4494"/>
    <property type="match status" value="1"/>
</dbReference>
<comment type="caution">
    <text evidence="2">The sequence shown here is derived from an EMBL/GenBank/DDBJ whole genome shotgun (WGS) entry which is preliminary data.</text>
</comment>
<reference evidence="2" key="1">
    <citation type="submission" date="2021-07" db="EMBL/GenBank/DDBJ databases">
        <title>Comparative genomics of Bacteroides fragilis group isolates reveals species-dependent resistance mechanisms and validates clinical tools for resistance prediction.</title>
        <authorList>
            <person name="Wallace M.J."/>
            <person name="Jean S."/>
            <person name="Wallace M.A."/>
            <person name="Carey-Ann B.D."/>
            <person name="Dantas G."/>
        </authorList>
    </citation>
    <scope>NUCLEOTIDE SEQUENCE</scope>
    <source>
        <strain evidence="2">BJH_160</strain>
    </source>
</reference>
<dbReference type="AlphaFoldDB" id="A0AAW4Z5G6"/>
<gene>
    <name evidence="2" type="ORF">K0H07_12620</name>
</gene>
<sequence>MHTWFECKIRYERVMENGMNKKVTEPYLVDALSFTEAEARIIEEMTPFISGEFTISDIKRANYSELFPSDEASADRWFKCKLFFITLDDKSGAEKKTSTQVLVQAADLRDAVKKLDEGMKGTMADYQIASVAETAIIDVYPYSAEESITDTISENANSPIVRNFIQSLPEGCKTTITVGGKKVVVDKTGKDTIVTPKNENSHDIGRDALKGKKTKKEAKT</sequence>
<proteinExistence type="predicted"/>
<evidence type="ECO:0000313" key="3">
    <source>
        <dbReference type="Proteomes" id="UP001200544"/>
    </source>
</evidence>
<feature type="compositionally biased region" description="Basic and acidic residues" evidence="1">
    <location>
        <begin position="199"/>
        <end position="210"/>
    </location>
</feature>
<dbReference type="Proteomes" id="UP001200544">
    <property type="component" value="Unassembled WGS sequence"/>
</dbReference>
<accession>A0AAW4Z5G6</accession>
<dbReference type="InterPro" id="IPR027848">
    <property type="entry name" value="DUF4494"/>
</dbReference>